<evidence type="ECO:0000259" key="4">
    <source>
        <dbReference type="Pfam" id="PF16043"/>
    </source>
</evidence>
<dbReference type="PANTHER" id="PTHR47080:SF1">
    <property type="entry name" value="CHROMOSOME 16 OPEN READING FRAME 96"/>
    <property type="match status" value="1"/>
</dbReference>
<dbReference type="InterPro" id="IPR032013">
    <property type="entry name" value="DUF4795"/>
</dbReference>
<feature type="transmembrane region" description="Helical" evidence="3">
    <location>
        <begin position="1113"/>
        <end position="1131"/>
    </location>
</feature>
<evidence type="ECO:0000256" key="1">
    <source>
        <dbReference type="SAM" id="Coils"/>
    </source>
</evidence>
<dbReference type="AlphaFoldDB" id="A0A8C6I7F7"/>
<protein>
    <submittedName>
        <fullName evidence="5">RIKEN cDNA 4930562C15 gene</fullName>
    </submittedName>
</protein>
<reference evidence="5" key="1">
    <citation type="submission" date="2025-08" db="UniProtKB">
        <authorList>
            <consortium name="Ensembl"/>
        </authorList>
    </citation>
    <scope>IDENTIFICATION</scope>
</reference>
<dbReference type="Ensembl" id="ENSMSIT00000040802.1">
    <property type="protein sequence ID" value="ENSMSIP00000032336.1"/>
    <property type="gene ID" value="ENSMSIG00000027088.1"/>
</dbReference>
<feature type="region of interest" description="Disordered" evidence="2">
    <location>
        <begin position="480"/>
        <end position="566"/>
    </location>
</feature>
<evidence type="ECO:0000313" key="6">
    <source>
        <dbReference type="Proteomes" id="UP000694415"/>
    </source>
</evidence>
<proteinExistence type="predicted"/>
<sequence>MSFSITFTELVNVAIPQCGVVNFKALHLLLQGILEHIQIAELKKVLSGEEDFLQSSPAVFIPREGDAQPIINPMKRLSNIFDQVVDRIEKIESKLAEMQDIPTTSQLVEESYGDKRPAEELWNNIKIQKRIEGNEKATEKFTRTLQDLLNDLHVLKGSVDTVQKDVDTIKFIFEKVNPQKLELLGDDLKTQSRKLGALQREVVTLQNKVRAVPQPEEMVLWSGLHEAMFSPEQQKLEVEPSGVWQSMVSLPGSPLEQPEDAGYIHIPIHSATPVPTMVQLGTTGALREEELTRAVELADFQRPELAPAFVSQTQRLERAQASVSQTQRLERAQASVSQTQNLRQTAPFPFPVPVPGFVPGPDFMPVYGPRPGMATPSAWALPRGLARGNFWPIWGIGPYQPGQGPLQPMGPMPRVPFPAMGSDIPWTQPLPQGTQWYPNIEERGPEYEEQYPEGYQEEMPMDEAPQEETAVYGALEEEIPTEGAPQDGIPKGRVRERISKEKVPKYRTPKERVSYHKASKDVSPKDTGTKDEAPEVKVLKKVVYKDRPQKDKAPEPRRKGPSSAIKKLRSAIATAAAAAAAYAAHANSAAQLAKDAVKAIQDVPANQLAAKAALIASSGPLGAFADFLGAGFGHGATSNIPFDEGELEEFPEEFAAPFNPFTSKPVLSQAMISAMQATSPEEKKKAVQYSMSHIAQMPSRHNSLKEEFTNLSATLNQRLNYLANMGSSGVLGSTVNVLEEKIINLQKARLQEEELERVWGHQIDTMKSHYMVLDRAVERLQIRMDDLKILKAEIERLDLVKADKNVMDLELNEKANRDALASKANRVDLETAAMELNEMIHSMLLKITNYESDWKKALKHLRKDLNTKLVQSDLNSLKKDIEEVWKVVRKLLLEGLRFDPDSAAGFKKKLFERVKCISCDRPVEMMTGPQLITIRNTHGLSRIRPASANSYEYLQRQLIREQQQHLHFQNFGVHEEGQGFQKDWGDGPRNENTLKHKSHDLSTLYPYGDPELMNYDTAEVDILGIDGVLYKGRMSSQFGTRTGEKDIAAVKVSYYTIPNLTDRVRPGSLLAPGYPREYLTHLALWQTSSFSWSFPIPFTDIPDLTPLMTPTSLYLYVCFAHILVATFWLAGRRGMEGEGKLWGLQLF</sequence>
<evidence type="ECO:0000256" key="3">
    <source>
        <dbReference type="SAM" id="Phobius"/>
    </source>
</evidence>
<dbReference type="GeneTree" id="ENSGT00940000162979"/>
<feature type="coiled-coil region" evidence="1">
    <location>
        <begin position="735"/>
        <end position="797"/>
    </location>
</feature>
<dbReference type="PANTHER" id="PTHR47080">
    <property type="entry name" value="CHROMOSOME 16 OPEN READING FRAME 96"/>
    <property type="match status" value="1"/>
</dbReference>
<keyword evidence="3" id="KW-0472">Membrane</keyword>
<accession>A0A8C6I7F7</accession>
<evidence type="ECO:0000256" key="2">
    <source>
        <dbReference type="SAM" id="MobiDB-lite"/>
    </source>
</evidence>
<organism evidence="5 6">
    <name type="scientific">Mus spicilegus</name>
    <name type="common">Mound-building mouse</name>
    <dbReference type="NCBI Taxonomy" id="10103"/>
    <lineage>
        <taxon>Eukaryota</taxon>
        <taxon>Metazoa</taxon>
        <taxon>Chordata</taxon>
        <taxon>Craniata</taxon>
        <taxon>Vertebrata</taxon>
        <taxon>Euteleostomi</taxon>
        <taxon>Mammalia</taxon>
        <taxon>Eutheria</taxon>
        <taxon>Euarchontoglires</taxon>
        <taxon>Glires</taxon>
        <taxon>Rodentia</taxon>
        <taxon>Myomorpha</taxon>
        <taxon>Muroidea</taxon>
        <taxon>Muridae</taxon>
        <taxon>Murinae</taxon>
        <taxon>Mus</taxon>
        <taxon>Mus</taxon>
    </lineage>
</organism>
<evidence type="ECO:0000313" key="5">
    <source>
        <dbReference type="Ensembl" id="ENSMSIP00000032336.1"/>
    </source>
</evidence>
<name>A0A8C6I7F7_MUSSI</name>
<keyword evidence="1" id="KW-0175">Coiled coil</keyword>
<reference evidence="5" key="2">
    <citation type="submission" date="2025-09" db="UniProtKB">
        <authorList>
            <consortium name="Ensembl"/>
        </authorList>
    </citation>
    <scope>IDENTIFICATION</scope>
</reference>
<feature type="domain" description="DUF4795" evidence="4">
    <location>
        <begin position="763"/>
        <end position="945"/>
    </location>
</feature>
<keyword evidence="3" id="KW-0812">Transmembrane</keyword>
<dbReference type="Pfam" id="PF16043">
    <property type="entry name" value="DUF4795"/>
    <property type="match status" value="1"/>
</dbReference>
<dbReference type="Proteomes" id="UP000694415">
    <property type="component" value="Unplaced"/>
</dbReference>
<feature type="compositionally biased region" description="Basic and acidic residues" evidence="2">
    <location>
        <begin position="493"/>
        <end position="558"/>
    </location>
</feature>
<keyword evidence="6" id="KW-1185">Reference proteome</keyword>
<keyword evidence="3" id="KW-1133">Transmembrane helix</keyword>
<feature type="coiled-coil region" evidence="1">
    <location>
        <begin position="74"/>
        <end position="101"/>
    </location>
</feature>